<evidence type="ECO:0000256" key="1">
    <source>
        <dbReference type="ARBA" id="ARBA00004286"/>
    </source>
</evidence>
<dbReference type="OrthoDB" id="5819440at2759"/>
<comment type="subcellular location">
    <subcellularLocation>
        <location evidence="10">Cell projection</location>
        <location evidence="10">Pseudopodium</location>
    </subcellularLocation>
    <subcellularLocation>
        <location evidence="1">Chromosome</location>
    </subcellularLocation>
</comment>
<comment type="caution">
    <text evidence="17">The sequence shown here is derived from an EMBL/GenBank/DDBJ whole genome shotgun (WGS) entry which is preliminary data.</text>
</comment>
<evidence type="ECO:0000256" key="13">
    <source>
        <dbReference type="ARBA" id="ARBA00054219"/>
    </source>
</evidence>
<name>A0A8S1GWW1_9PELO</name>
<evidence type="ECO:0000256" key="5">
    <source>
        <dbReference type="ARBA" id="ARBA00022801"/>
    </source>
</evidence>
<evidence type="ECO:0000256" key="12">
    <source>
        <dbReference type="ARBA" id="ARBA00048336"/>
    </source>
</evidence>
<dbReference type="GO" id="GO:0031143">
    <property type="term" value="C:pseudopodium"/>
    <property type="evidence" value="ECO:0007669"/>
    <property type="project" value="UniProtKB-SubCell"/>
</dbReference>
<evidence type="ECO:0000256" key="3">
    <source>
        <dbReference type="ARBA" id="ARBA00022454"/>
    </source>
</evidence>
<evidence type="ECO:0000256" key="9">
    <source>
        <dbReference type="ARBA" id="ARBA00023273"/>
    </source>
</evidence>
<feature type="compositionally biased region" description="Basic and acidic residues" evidence="15">
    <location>
        <begin position="12"/>
        <end position="39"/>
    </location>
</feature>
<dbReference type="PANTHER" id="PTHR11668">
    <property type="entry name" value="SERINE/THREONINE PROTEIN PHOSPHATASE"/>
    <property type="match status" value="1"/>
</dbReference>
<dbReference type="PRINTS" id="PR00114">
    <property type="entry name" value="STPHPHTASE"/>
</dbReference>
<feature type="domain" description="Serine/threonine specific protein phosphatases" evidence="16">
    <location>
        <begin position="166"/>
        <end position="171"/>
    </location>
</feature>
<dbReference type="EMBL" id="CAJGYM010000008">
    <property type="protein sequence ID" value="CAD6188366.1"/>
    <property type="molecule type" value="Genomic_DNA"/>
</dbReference>
<dbReference type="GO" id="GO:0031272">
    <property type="term" value="P:regulation of pseudopodium assembly"/>
    <property type="evidence" value="ECO:0007669"/>
    <property type="project" value="UniProtKB-ARBA"/>
</dbReference>
<sequence length="360" mass="40654">MTAVVQKNSKHRISDSKDVKDGKVGKEKNSKEDASLDERPVREKDYTACSEAENKVFVEKMILNILSCKGLSKQLSSNEILRLLFLGKRLFISQARMVEIEAPVRICGDTHGQYGDLIRLFHKGGFPPKSNYLFLGDYVDRGRHSLEVILLLLCYKLRFERNIFLLRGNHECAHINFAYGFRDEIGHRKPRDACVIYNEFKEMFNVMPLTAIVGSRILCMHGGLSPRLNTLDDLRKMPSPTEAATDSLEMDILWADPMNDQTGFKPSLRGASVSFGPDVVSKICKDFDLDLIVRAHQVVQDGFEFFANRRLVTIFSAPHYCGQFDNSGSMCVVSEGLEVSFDILRPAKIEAQLPRGVTPK</sequence>
<dbReference type="GO" id="GO:0007283">
    <property type="term" value="P:spermatogenesis"/>
    <property type="evidence" value="ECO:0007669"/>
    <property type="project" value="UniProtKB-KW"/>
</dbReference>
<evidence type="ECO:0000256" key="2">
    <source>
        <dbReference type="ARBA" id="ARBA00008294"/>
    </source>
</evidence>
<evidence type="ECO:0000256" key="11">
    <source>
        <dbReference type="ARBA" id="ARBA00047761"/>
    </source>
</evidence>
<gene>
    <name evidence="17" type="ORF">CAUJ_LOCUS4285</name>
</gene>
<dbReference type="GO" id="GO:0000785">
    <property type="term" value="C:chromatin"/>
    <property type="evidence" value="ECO:0007669"/>
    <property type="project" value="UniProtKB-ARBA"/>
</dbReference>
<dbReference type="GO" id="GO:0097723">
    <property type="term" value="P:amoeboid sperm motility"/>
    <property type="evidence" value="ECO:0007669"/>
    <property type="project" value="UniProtKB-ARBA"/>
</dbReference>
<keyword evidence="3" id="KW-0158">Chromosome</keyword>
<evidence type="ECO:0000256" key="6">
    <source>
        <dbReference type="ARBA" id="ARBA00022871"/>
    </source>
</evidence>
<reference evidence="17" key="1">
    <citation type="submission" date="2020-10" db="EMBL/GenBank/DDBJ databases">
        <authorList>
            <person name="Kikuchi T."/>
        </authorList>
    </citation>
    <scope>NUCLEOTIDE SEQUENCE</scope>
    <source>
        <strain evidence="17">NKZ352</strain>
    </source>
</reference>
<dbReference type="Gene3D" id="3.60.21.10">
    <property type="match status" value="1"/>
</dbReference>
<keyword evidence="8" id="KW-0464">Manganese</keyword>
<dbReference type="GO" id="GO:0005634">
    <property type="term" value="C:nucleus"/>
    <property type="evidence" value="ECO:0007669"/>
    <property type="project" value="TreeGrafter"/>
</dbReference>
<comment type="catalytic activity">
    <reaction evidence="11">
        <text>O-phospho-L-seryl-[protein] + H2O = L-seryl-[protein] + phosphate</text>
        <dbReference type="Rhea" id="RHEA:20629"/>
        <dbReference type="Rhea" id="RHEA-COMP:9863"/>
        <dbReference type="Rhea" id="RHEA-COMP:11604"/>
        <dbReference type="ChEBI" id="CHEBI:15377"/>
        <dbReference type="ChEBI" id="CHEBI:29999"/>
        <dbReference type="ChEBI" id="CHEBI:43474"/>
        <dbReference type="ChEBI" id="CHEBI:83421"/>
        <dbReference type="EC" id="3.1.3.16"/>
    </reaction>
</comment>
<evidence type="ECO:0000259" key="16">
    <source>
        <dbReference type="PROSITE" id="PS00125"/>
    </source>
</evidence>
<comment type="catalytic activity">
    <reaction evidence="12 14">
        <text>O-phospho-L-threonyl-[protein] + H2O = L-threonyl-[protein] + phosphate</text>
        <dbReference type="Rhea" id="RHEA:47004"/>
        <dbReference type="Rhea" id="RHEA-COMP:11060"/>
        <dbReference type="Rhea" id="RHEA-COMP:11605"/>
        <dbReference type="ChEBI" id="CHEBI:15377"/>
        <dbReference type="ChEBI" id="CHEBI:30013"/>
        <dbReference type="ChEBI" id="CHEBI:43474"/>
        <dbReference type="ChEBI" id="CHEBI:61977"/>
        <dbReference type="EC" id="3.1.3.16"/>
    </reaction>
</comment>
<dbReference type="InterPro" id="IPR006186">
    <property type="entry name" value="Ser/Thr-sp_prot-phosphatase"/>
</dbReference>
<keyword evidence="6" id="KW-0744">Spermatogenesis</keyword>
<keyword evidence="9" id="KW-0966">Cell projection</keyword>
<dbReference type="InterPro" id="IPR029052">
    <property type="entry name" value="Metallo-depent_PP-like"/>
</dbReference>
<keyword evidence="6" id="KW-0221">Differentiation</keyword>
<keyword evidence="18" id="KW-1185">Reference proteome</keyword>
<keyword evidence="7" id="KW-0904">Protein phosphatase</keyword>
<dbReference type="AlphaFoldDB" id="A0A8S1GWW1"/>
<keyword evidence="5 14" id="KW-0378">Hydrolase</keyword>
<dbReference type="InterPro" id="IPR050341">
    <property type="entry name" value="PP1_catalytic_subunit"/>
</dbReference>
<evidence type="ECO:0000256" key="10">
    <source>
        <dbReference type="ARBA" id="ARBA00037818"/>
    </source>
</evidence>
<feature type="region of interest" description="Disordered" evidence="15">
    <location>
        <begin position="1"/>
        <end position="39"/>
    </location>
</feature>
<dbReference type="Pfam" id="PF00149">
    <property type="entry name" value="Metallophos"/>
    <property type="match status" value="1"/>
</dbReference>
<dbReference type="GO" id="GO:0046872">
    <property type="term" value="F:metal ion binding"/>
    <property type="evidence" value="ECO:0007669"/>
    <property type="project" value="UniProtKB-KW"/>
</dbReference>
<dbReference type="FunFam" id="3.60.21.10:FF:000026">
    <property type="entry name" value="Serine/threonine-protein phosphatase"/>
    <property type="match status" value="1"/>
</dbReference>
<dbReference type="PROSITE" id="PS00125">
    <property type="entry name" value="SER_THR_PHOSPHATASE"/>
    <property type="match status" value="1"/>
</dbReference>
<dbReference type="SMART" id="SM00156">
    <property type="entry name" value="PP2Ac"/>
    <property type="match status" value="1"/>
</dbReference>
<evidence type="ECO:0000256" key="4">
    <source>
        <dbReference type="ARBA" id="ARBA00022723"/>
    </source>
</evidence>
<dbReference type="GO" id="GO:0007060">
    <property type="term" value="P:male meiosis chromosome segregation"/>
    <property type="evidence" value="ECO:0007669"/>
    <property type="project" value="UniProtKB-ARBA"/>
</dbReference>
<evidence type="ECO:0000313" key="18">
    <source>
        <dbReference type="Proteomes" id="UP000835052"/>
    </source>
</evidence>
<protein>
    <recommendedName>
        <fullName evidence="14">Serine/threonine-protein phosphatase</fullName>
        <ecNumber evidence="14">3.1.3.16</ecNumber>
    </recommendedName>
</protein>
<dbReference type="Proteomes" id="UP000835052">
    <property type="component" value="Unassembled WGS sequence"/>
</dbReference>
<dbReference type="GO" id="GO:0018991">
    <property type="term" value="P:egg-laying behavior"/>
    <property type="evidence" value="ECO:0007669"/>
    <property type="project" value="UniProtKB-ARBA"/>
</dbReference>
<dbReference type="GO" id="GO:0004722">
    <property type="term" value="F:protein serine/threonine phosphatase activity"/>
    <property type="evidence" value="ECO:0007669"/>
    <property type="project" value="UniProtKB-EC"/>
</dbReference>
<proteinExistence type="inferred from homology"/>
<comment type="function">
    <text evidence="13">Probable phosphatase which plays a redundant role with gsp-4 in spermatogenesis by regulating sister chromatid segregation during meiosis. In addition, involved in sperm motility by controlling the dynamic disassembly of major sperm proteins (MSP) in the spermatozoan pseudopodium.</text>
</comment>
<keyword evidence="4" id="KW-0479">Metal-binding</keyword>
<evidence type="ECO:0000256" key="14">
    <source>
        <dbReference type="RuleBase" id="RU004273"/>
    </source>
</evidence>
<comment type="similarity">
    <text evidence="2 14">Belongs to the PPP phosphatase family.</text>
</comment>
<dbReference type="InterPro" id="IPR004843">
    <property type="entry name" value="Calcineurin-like_PHP"/>
</dbReference>
<evidence type="ECO:0000313" key="17">
    <source>
        <dbReference type="EMBL" id="CAD6188366.1"/>
    </source>
</evidence>
<dbReference type="PANTHER" id="PTHR11668:SF211">
    <property type="entry name" value="SERINE_THREONINE-PROTEIN PHOSPHATASE C23G10.1"/>
    <property type="match status" value="1"/>
</dbReference>
<accession>A0A8S1GWW1</accession>
<evidence type="ECO:0000256" key="15">
    <source>
        <dbReference type="SAM" id="MobiDB-lite"/>
    </source>
</evidence>
<evidence type="ECO:0000256" key="7">
    <source>
        <dbReference type="ARBA" id="ARBA00022912"/>
    </source>
</evidence>
<dbReference type="SUPFAM" id="SSF56300">
    <property type="entry name" value="Metallo-dependent phosphatases"/>
    <property type="match status" value="1"/>
</dbReference>
<dbReference type="EC" id="3.1.3.16" evidence="14"/>
<organism evidence="17 18">
    <name type="scientific">Caenorhabditis auriculariae</name>
    <dbReference type="NCBI Taxonomy" id="2777116"/>
    <lineage>
        <taxon>Eukaryota</taxon>
        <taxon>Metazoa</taxon>
        <taxon>Ecdysozoa</taxon>
        <taxon>Nematoda</taxon>
        <taxon>Chromadorea</taxon>
        <taxon>Rhabditida</taxon>
        <taxon>Rhabditina</taxon>
        <taxon>Rhabditomorpha</taxon>
        <taxon>Rhabditoidea</taxon>
        <taxon>Rhabditidae</taxon>
        <taxon>Peloderinae</taxon>
        <taxon>Caenorhabditis</taxon>
    </lineage>
</organism>
<dbReference type="GO" id="GO:0005737">
    <property type="term" value="C:cytoplasm"/>
    <property type="evidence" value="ECO:0007669"/>
    <property type="project" value="TreeGrafter"/>
</dbReference>
<evidence type="ECO:0000256" key="8">
    <source>
        <dbReference type="ARBA" id="ARBA00023211"/>
    </source>
</evidence>